<protein>
    <submittedName>
        <fullName evidence="3">Putative secreted protein</fullName>
    </submittedName>
</protein>
<feature type="region of interest" description="Disordered" evidence="1">
    <location>
        <begin position="63"/>
        <end position="83"/>
    </location>
</feature>
<evidence type="ECO:0000313" key="3">
    <source>
        <dbReference type="EMBL" id="NOV51571.1"/>
    </source>
</evidence>
<reference evidence="3" key="1">
    <citation type="submission" date="2020-03" db="EMBL/GenBank/DDBJ databases">
        <title>Transcriptomic Profiling of the Digestive Tract of the Rat Flea, Xenopsylla cheopis, Following Blood Feeding and Infection with Yersinia pestis.</title>
        <authorList>
            <person name="Bland D.M."/>
            <person name="Martens C.A."/>
            <person name="Virtaneva K."/>
            <person name="Kanakabandi K."/>
            <person name="Long D."/>
            <person name="Rosenke R."/>
            <person name="Saturday G.A."/>
            <person name="Hoyt F.H."/>
            <person name="Bruno D.P."/>
            <person name="Ribeiro J.M.C."/>
            <person name="Hinnebusch J."/>
        </authorList>
    </citation>
    <scope>NUCLEOTIDE SEQUENCE</scope>
</reference>
<evidence type="ECO:0000256" key="1">
    <source>
        <dbReference type="SAM" id="MobiDB-lite"/>
    </source>
</evidence>
<feature type="signal peptide" evidence="2">
    <location>
        <begin position="1"/>
        <end position="16"/>
    </location>
</feature>
<keyword evidence="2" id="KW-0732">Signal</keyword>
<organism evidence="3">
    <name type="scientific">Xenopsylla cheopis</name>
    <name type="common">Oriental rat flea</name>
    <name type="synonym">Pulex cheopis</name>
    <dbReference type="NCBI Taxonomy" id="163159"/>
    <lineage>
        <taxon>Eukaryota</taxon>
        <taxon>Metazoa</taxon>
        <taxon>Ecdysozoa</taxon>
        <taxon>Arthropoda</taxon>
        <taxon>Hexapoda</taxon>
        <taxon>Insecta</taxon>
        <taxon>Pterygota</taxon>
        <taxon>Neoptera</taxon>
        <taxon>Endopterygota</taxon>
        <taxon>Siphonaptera</taxon>
        <taxon>Pulicidae</taxon>
        <taxon>Xenopsyllinae</taxon>
        <taxon>Xenopsylla</taxon>
    </lineage>
</organism>
<dbReference type="AlphaFoldDB" id="A0A6M2E2J0"/>
<name>A0A6M2E2J0_XENCH</name>
<proteinExistence type="predicted"/>
<sequence length="83" mass="8667">MLLGGLLLCVQDSAAAECSDGNMTRDVYDQRNLLSSACSDSACSTGSASSSAIQVTNEYQSFTGSEEYSTDVEPTNGNSLTCH</sequence>
<accession>A0A6M2E2J0</accession>
<feature type="chain" id="PRO_5027013443" evidence="2">
    <location>
        <begin position="17"/>
        <end position="83"/>
    </location>
</feature>
<evidence type="ECO:0000256" key="2">
    <source>
        <dbReference type="SAM" id="SignalP"/>
    </source>
</evidence>
<dbReference type="EMBL" id="GIIL01007845">
    <property type="protein sequence ID" value="NOV51571.1"/>
    <property type="molecule type" value="Transcribed_RNA"/>
</dbReference>